<evidence type="ECO:0000313" key="3">
    <source>
        <dbReference type="Proteomes" id="UP000594263"/>
    </source>
</evidence>
<evidence type="ECO:0000313" key="2">
    <source>
        <dbReference type="EnsemblPlants" id="Kaladp0630s0063.1.v1.1.CDS.1"/>
    </source>
</evidence>
<name>A0A7N0VD06_KALFE</name>
<evidence type="ECO:0000256" key="1">
    <source>
        <dbReference type="SAM" id="MobiDB-lite"/>
    </source>
</evidence>
<feature type="region of interest" description="Disordered" evidence="1">
    <location>
        <begin position="57"/>
        <end position="79"/>
    </location>
</feature>
<dbReference type="AlphaFoldDB" id="A0A7N0VD06"/>
<dbReference type="Proteomes" id="UP000594263">
    <property type="component" value="Unplaced"/>
</dbReference>
<reference evidence="2" key="1">
    <citation type="submission" date="2021-01" db="UniProtKB">
        <authorList>
            <consortium name="EnsemblPlants"/>
        </authorList>
    </citation>
    <scope>IDENTIFICATION</scope>
</reference>
<accession>A0A7N0VD06</accession>
<proteinExistence type="predicted"/>
<sequence>MAKSDGQPHKPNNPAAAAVNAVTTLGGRRWSRCGRGGRRNAWVVDMEREDVRVAEMEREREDAGGCTAGSTNRLWRRRR</sequence>
<organism evidence="2 3">
    <name type="scientific">Kalanchoe fedtschenkoi</name>
    <name type="common">Lavender scallops</name>
    <name type="synonym">South American air plant</name>
    <dbReference type="NCBI Taxonomy" id="63787"/>
    <lineage>
        <taxon>Eukaryota</taxon>
        <taxon>Viridiplantae</taxon>
        <taxon>Streptophyta</taxon>
        <taxon>Embryophyta</taxon>
        <taxon>Tracheophyta</taxon>
        <taxon>Spermatophyta</taxon>
        <taxon>Magnoliopsida</taxon>
        <taxon>eudicotyledons</taxon>
        <taxon>Gunneridae</taxon>
        <taxon>Pentapetalae</taxon>
        <taxon>Saxifragales</taxon>
        <taxon>Crassulaceae</taxon>
        <taxon>Kalanchoe</taxon>
    </lineage>
</organism>
<protein>
    <submittedName>
        <fullName evidence="2">Uncharacterized protein</fullName>
    </submittedName>
</protein>
<dbReference type="Gramene" id="Kaladp0630s0063.1.v1.1">
    <property type="protein sequence ID" value="Kaladp0630s0063.1.v1.1.CDS.1"/>
    <property type="gene ID" value="Kaladp0630s0063.v1.1"/>
</dbReference>
<keyword evidence="3" id="KW-1185">Reference proteome</keyword>
<dbReference type="EnsemblPlants" id="Kaladp0630s0063.1.v1.1">
    <property type="protein sequence ID" value="Kaladp0630s0063.1.v1.1.CDS.1"/>
    <property type="gene ID" value="Kaladp0630s0063.v1.1"/>
</dbReference>